<sequence length="419" mass="48163">MHPATQEIIDTTREQFQLDDFYLESYDFLQHAENQIDLKMTWLPNGTEKEADINPSGTVEIAVELDTKKLKHVVFAEEKNTLSADVFPQVDNMEAVIEWIEDQTGLEYGRQFKLIDESKERITFHAAVDNIRLFPGGTIDIFFHEDGQLFSFSVNGIFADESQIEWEPFNLVDEIIQPLAEQHCKVMEIPDELTASWKPYYAISSFLVPNQNPNSIIYFNEVENNLSYRALDDILTWEEPSVEKFERKEIDLKYRFTEEEAFDRNAIQDNNRPISDDTLEKAVKEIIKMLRMEFPDDSGLWRLSSIKREQGYLLANLEAATTGAKVIYPTLLLWINPKTLQVENYMNSTPLLEAFESFEDAEIVQADATTAAELLSKQVETEPVYVYNQQTKTYQLYGKVTSGGHVVDAVTGELSTLDD</sequence>
<proteinExistence type="predicted"/>
<evidence type="ECO:0000313" key="2">
    <source>
        <dbReference type="Proteomes" id="UP001597041"/>
    </source>
</evidence>
<dbReference type="Proteomes" id="UP001597041">
    <property type="component" value="Unassembled WGS sequence"/>
</dbReference>
<keyword evidence="2" id="KW-1185">Reference proteome</keyword>
<dbReference type="RefSeq" id="WP_379590069.1">
    <property type="nucleotide sequence ID" value="NZ_JBHTKK010000001.1"/>
</dbReference>
<comment type="caution">
    <text evidence="1">The sequence shown here is derived from an EMBL/GenBank/DDBJ whole genome shotgun (WGS) entry which is preliminary data.</text>
</comment>
<reference evidence="2" key="1">
    <citation type="journal article" date="2019" name="Int. J. Syst. Evol. Microbiol.">
        <title>The Global Catalogue of Microorganisms (GCM) 10K type strain sequencing project: providing services to taxonomists for standard genome sequencing and annotation.</title>
        <authorList>
            <consortium name="The Broad Institute Genomics Platform"/>
            <consortium name="The Broad Institute Genome Sequencing Center for Infectious Disease"/>
            <person name="Wu L."/>
            <person name="Ma J."/>
        </authorList>
    </citation>
    <scope>NUCLEOTIDE SEQUENCE [LARGE SCALE GENOMIC DNA]</scope>
    <source>
        <strain evidence="2">CCUG 56608</strain>
    </source>
</reference>
<protein>
    <submittedName>
        <fullName evidence="1">Uncharacterized protein</fullName>
    </submittedName>
</protein>
<name>A0ABW3NAY0_9BACI</name>
<dbReference type="EMBL" id="JBHTKK010000001">
    <property type="protein sequence ID" value="MFD1064624.1"/>
    <property type="molecule type" value="Genomic_DNA"/>
</dbReference>
<accession>A0ABW3NAY0</accession>
<gene>
    <name evidence="1" type="ORF">ACFQ19_01170</name>
</gene>
<organism evidence="1 2">
    <name type="scientific">Oceanobacillus locisalsi</name>
    <dbReference type="NCBI Taxonomy" id="546107"/>
    <lineage>
        <taxon>Bacteria</taxon>
        <taxon>Bacillati</taxon>
        <taxon>Bacillota</taxon>
        <taxon>Bacilli</taxon>
        <taxon>Bacillales</taxon>
        <taxon>Bacillaceae</taxon>
        <taxon>Oceanobacillus</taxon>
    </lineage>
</organism>
<evidence type="ECO:0000313" key="1">
    <source>
        <dbReference type="EMBL" id="MFD1064624.1"/>
    </source>
</evidence>